<comment type="caution">
    <text evidence="2">The sequence shown here is derived from an EMBL/GenBank/DDBJ whole genome shotgun (WGS) entry which is preliminary data.</text>
</comment>
<proteinExistence type="predicted"/>
<keyword evidence="3" id="KW-1185">Reference proteome</keyword>
<protein>
    <recommendedName>
        <fullName evidence="1">MobA-like NTP transferase domain-containing protein</fullName>
    </recommendedName>
</protein>
<dbReference type="Pfam" id="PF12804">
    <property type="entry name" value="NTP_transf_3"/>
    <property type="match status" value="1"/>
</dbReference>
<dbReference type="GO" id="GO:0016779">
    <property type="term" value="F:nucleotidyltransferase activity"/>
    <property type="evidence" value="ECO:0007669"/>
    <property type="project" value="UniProtKB-ARBA"/>
</dbReference>
<evidence type="ECO:0000313" key="3">
    <source>
        <dbReference type="Proteomes" id="UP000054874"/>
    </source>
</evidence>
<dbReference type="Proteomes" id="UP000054874">
    <property type="component" value="Unassembled WGS sequence"/>
</dbReference>
<sequence>MKKERTLAVILLAAGESRRYGGIKLLDNIQGKKMYQYAMEILKEAKAEEKVVVTGYQEVRETADKLGMQVVWNDQPAFGISLSLKLGLKKVLEHRPEIDGVLFLVCDQPYLSVDTVNGMLQCFRQGEMNILCSVPAGGTLEEAGNPCIISKHYFEELFLLEGDVGGKRVIRRHLEDAEPFFISRKRELLDIDTKIFIQPKKN</sequence>
<feature type="domain" description="MobA-like NTP transferase" evidence="1">
    <location>
        <begin position="9"/>
        <end position="175"/>
    </location>
</feature>
<dbReference type="CDD" id="cd04182">
    <property type="entry name" value="GT_2_like_f"/>
    <property type="match status" value="1"/>
</dbReference>
<dbReference type="SUPFAM" id="SSF53448">
    <property type="entry name" value="Nucleotide-diphospho-sugar transferases"/>
    <property type="match status" value="1"/>
</dbReference>
<evidence type="ECO:0000259" key="1">
    <source>
        <dbReference type="Pfam" id="PF12804"/>
    </source>
</evidence>
<accession>A0A0V8QFQ0</accession>
<gene>
    <name evidence="2" type="ORF">ASU35_08880</name>
</gene>
<reference evidence="2 3" key="1">
    <citation type="submission" date="2015-11" db="EMBL/GenBank/DDBJ databases">
        <title>Butyribacter intestini gen. nov., sp. nov., a butyric acid-producing bacterium of the family Lachnospiraceae isolated from the human faeces.</title>
        <authorList>
            <person name="Zou Y."/>
            <person name="Xue W."/>
            <person name="Luo G."/>
            <person name="Lv M."/>
        </authorList>
    </citation>
    <scope>NUCLEOTIDE SEQUENCE [LARGE SCALE GENOMIC DNA]</scope>
    <source>
        <strain evidence="2 3">ACET-33324</strain>
    </source>
</reference>
<dbReference type="RefSeq" id="WP_058352332.1">
    <property type="nucleotide sequence ID" value="NZ_CABMMD010000135.1"/>
</dbReference>
<name>A0A0V8QFQ0_9FIRM</name>
<dbReference type="STRING" id="290052.ASU35_08880"/>
<dbReference type="Gene3D" id="3.90.550.10">
    <property type="entry name" value="Spore Coat Polysaccharide Biosynthesis Protein SpsA, Chain A"/>
    <property type="match status" value="1"/>
</dbReference>
<dbReference type="InterPro" id="IPR029044">
    <property type="entry name" value="Nucleotide-diphossugar_trans"/>
</dbReference>
<dbReference type="AlphaFoldDB" id="A0A0V8QFQ0"/>
<dbReference type="PANTHER" id="PTHR43777">
    <property type="entry name" value="MOLYBDENUM COFACTOR CYTIDYLYLTRANSFERASE"/>
    <property type="match status" value="1"/>
</dbReference>
<dbReference type="EMBL" id="LNAM01000135">
    <property type="protein sequence ID" value="KSV59432.1"/>
    <property type="molecule type" value="Genomic_DNA"/>
</dbReference>
<evidence type="ECO:0000313" key="2">
    <source>
        <dbReference type="EMBL" id="KSV59432.1"/>
    </source>
</evidence>
<organism evidence="2 3">
    <name type="scientific">Acetivibrio ethanolgignens</name>
    <dbReference type="NCBI Taxonomy" id="290052"/>
    <lineage>
        <taxon>Bacteria</taxon>
        <taxon>Bacillati</taxon>
        <taxon>Bacillota</taxon>
        <taxon>Clostridia</taxon>
        <taxon>Eubacteriales</taxon>
        <taxon>Oscillospiraceae</taxon>
        <taxon>Acetivibrio</taxon>
    </lineage>
</organism>
<dbReference type="PANTHER" id="PTHR43777:SF1">
    <property type="entry name" value="MOLYBDENUM COFACTOR CYTIDYLYLTRANSFERASE"/>
    <property type="match status" value="1"/>
</dbReference>
<dbReference type="InterPro" id="IPR025877">
    <property type="entry name" value="MobA-like_NTP_Trfase"/>
</dbReference>
<dbReference type="OrthoDB" id="9797742at2"/>